<name>A0A1H9MU04_9HYPH</name>
<sequence length="50" mass="5895">MGRHADEAFAIEVHGAWRVWIAIVRTPVEARKVRTRSRLYRDMRPYLISG</sequence>
<dbReference type="EMBL" id="FOFG01000014">
    <property type="protein sequence ID" value="SER26895.1"/>
    <property type="molecule type" value="Genomic_DNA"/>
</dbReference>
<reference evidence="1 2" key="1">
    <citation type="submission" date="2016-10" db="EMBL/GenBank/DDBJ databases">
        <authorList>
            <person name="de Groot N.N."/>
        </authorList>
    </citation>
    <scope>NUCLEOTIDE SEQUENCE [LARGE SCALE GENOMIC DNA]</scope>
    <source>
        <strain evidence="1 2">A52C2</strain>
    </source>
</reference>
<dbReference type="Proteomes" id="UP000199647">
    <property type="component" value="Unassembled WGS sequence"/>
</dbReference>
<gene>
    <name evidence="1" type="ORF">SAMN05216548_11439</name>
</gene>
<evidence type="ECO:0000313" key="1">
    <source>
        <dbReference type="EMBL" id="SER26895.1"/>
    </source>
</evidence>
<keyword evidence="2" id="KW-1185">Reference proteome</keyword>
<protein>
    <submittedName>
        <fullName evidence="1">Uncharacterized protein</fullName>
    </submittedName>
</protein>
<organism evidence="1 2">
    <name type="scientific">Faunimonas pinastri</name>
    <dbReference type="NCBI Taxonomy" id="1855383"/>
    <lineage>
        <taxon>Bacteria</taxon>
        <taxon>Pseudomonadati</taxon>
        <taxon>Pseudomonadota</taxon>
        <taxon>Alphaproteobacteria</taxon>
        <taxon>Hyphomicrobiales</taxon>
        <taxon>Afifellaceae</taxon>
        <taxon>Faunimonas</taxon>
    </lineage>
</organism>
<proteinExistence type="predicted"/>
<accession>A0A1H9MU04</accession>
<dbReference type="AlphaFoldDB" id="A0A1H9MU04"/>
<evidence type="ECO:0000313" key="2">
    <source>
        <dbReference type="Proteomes" id="UP000199647"/>
    </source>
</evidence>